<proteinExistence type="predicted"/>
<dbReference type="InterPro" id="IPR010982">
    <property type="entry name" value="Lambda_DNA-bd_dom_sf"/>
</dbReference>
<dbReference type="Gene3D" id="1.10.260.40">
    <property type="entry name" value="lambda repressor-like DNA-binding domains"/>
    <property type="match status" value="1"/>
</dbReference>
<evidence type="ECO:0000259" key="1">
    <source>
        <dbReference type="Pfam" id="PF13443"/>
    </source>
</evidence>
<feature type="domain" description="HTH cro/C1-type" evidence="1">
    <location>
        <begin position="15"/>
        <end position="46"/>
    </location>
</feature>
<sequence>MSRPVLKLRPEPFTQLMHRRGITSKTGMAQHLGVNRATLSRILNGHADPGHRFVAGFQRAFPGELLNVYFTTS</sequence>
<accession>A0A846YU65</accession>
<dbReference type="RefSeq" id="WP_062979890.1">
    <property type="nucleotide sequence ID" value="NZ_JAAXOT010000028.1"/>
</dbReference>
<dbReference type="InterPro" id="IPR001387">
    <property type="entry name" value="Cro/C1-type_HTH"/>
</dbReference>
<dbReference type="SUPFAM" id="SSF47413">
    <property type="entry name" value="lambda repressor-like DNA-binding domains"/>
    <property type="match status" value="1"/>
</dbReference>
<name>A0A846YU65_9NOCA</name>
<dbReference type="AlphaFoldDB" id="A0A846YU65"/>
<dbReference type="GO" id="GO:0003677">
    <property type="term" value="F:DNA binding"/>
    <property type="evidence" value="ECO:0007669"/>
    <property type="project" value="InterPro"/>
</dbReference>
<comment type="caution">
    <text evidence="2">The sequence shown here is derived from an EMBL/GenBank/DDBJ whole genome shotgun (WGS) entry which is preliminary data.</text>
</comment>
<dbReference type="CDD" id="cd00093">
    <property type="entry name" value="HTH_XRE"/>
    <property type="match status" value="1"/>
</dbReference>
<reference evidence="2 3" key="1">
    <citation type="submission" date="2020-04" db="EMBL/GenBank/DDBJ databases">
        <title>MicrobeNet Type strains.</title>
        <authorList>
            <person name="Nicholson A.C."/>
        </authorList>
    </citation>
    <scope>NUCLEOTIDE SEQUENCE [LARGE SCALE GENOMIC DNA]</scope>
    <source>
        <strain evidence="2 3">JCM 3332</strain>
    </source>
</reference>
<keyword evidence="3" id="KW-1185">Reference proteome</keyword>
<evidence type="ECO:0000313" key="3">
    <source>
        <dbReference type="Proteomes" id="UP000570678"/>
    </source>
</evidence>
<organism evidence="2 3">
    <name type="scientific">Nocardia flavorosea</name>
    <dbReference type="NCBI Taxonomy" id="53429"/>
    <lineage>
        <taxon>Bacteria</taxon>
        <taxon>Bacillati</taxon>
        <taxon>Actinomycetota</taxon>
        <taxon>Actinomycetes</taxon>
        <taxon>Mycobacteriales</taxon>
        <taxon>Nocardiaceae</taxon>
        <taxon>Nocardia</taxon>
    </lineage>
</organism>
<evidence type="ECO:0000313" key="2">
    <source>
        <dbReference type="EMBL" id="NKY60802.1"/>
    </source>
</evidence>
<dbReference type="EMBL" id="JAAXOT010000028">
    <property type="protein sequence ID" value="NKY60802.1"/>
    <property type="molecule type" value="Genomic_DNA"/>
</dbReference>
<protein>
    <submittedName>
        <fullName evidence="2">Helix-turn-helix domain-containing protein</fullName>
    </submittedName>
</protein>
<dbReference type="Proteomes" id="UP000570678">
    <property type="component" value="Unassembled WGS sequence"/>
</dbReference>
<dbReference type="Pfam" id="PF13443">
    <property type="entry name" value="HTH_26"/>
    <property type="match status" value="1"/>
</dbReference>
<gene>
    <name evidence="2" type="ORF">HGA15_32635</name>
</gene>